<dbReference type="SUPFAM" id="SSF46955">
    <property type="entry name" value="Putative DNA-binding domain"/>
    <property type="match status" value="1"/>
</dbReference>
<dbReference type="Proteomes" id="UP001165423">
    <property type="component" value="Unassembled WGS sequence"/>
</dbReference>
<gene>
    <name evidence="2" type="ORF">MQC88_03230</name>
</gene>
<dbReference type="InterPro" id="IPR036388">
    <property type="entry name" value="WH-like_DNA-bd_sf"/>
</dbReference>
<proteinExistence type="predicted"/>
<feature type="domain" description="Helix-turn-helix" evidence="1">
    <location>
        <begin position="12"/>
        <end position="61"/>
    </location>
</feature>
<evidence type="ECO:0000313" key="3">
    <source>
        <dbReference type="Proteomes" id="UP001165423"/>
    </source>
</evidence>
<organism evidence="2 3">
    <name type="scientific">Cognatiluteimonas sedimenti</name>
    <dbReference type="NCBI Taxonomy" id="2927791"/>
    <lineage>
        <taxon>Bacteria</taxon>
        <taxon>Pseudomonadati</taxon>
        <taxon>Pseudomonadota</taxon>
        <taxon>Gammaproteobacteria</taxon>
        <taxon>Lysobacterales</taxon>
        <taxon>Lysobacteraceae</taxon>
        <taxon>Cognatiluteimonas</taxon>
    </lineage>
</organism>
<dbReference type="Gene3D" id="1.10.10.10">
    <property type="entry name" value="Winged helix-like DNA-binding domain superfamily/Winged helix DNA-binding domain"/>
    <property type="match status" value="1"/>
</dbReference>
<dbReference type="EMBL" id="JALGCL010000001">
    <property type="protein sequence ID" value="MCJ0824981.1"/>
    <property type="molecule type" value="Genomic_DNA"/>
</dbReference>
<keyword evidence="3" id="KW-1185">Reference proteome</keyword>
<name>A0ABT0A1Y0_9GAMM</name>
<evidence type="ECO:0000313" key="2">
    <source>
        <dbReference type="EMBL" id="MCJ0824981.1"/>
    </source>
</evidence>
<dbReference type="Pfam" id="PF12728">
    <property type="entry name" value="HTH_17"/>
    <property type="match status" value="1"/>
</dbReference>
<reference evidence="2 3" key="1">
    <citation type="submission" date="2022-03" db="EMBL/GenBank/DDBJ databases">
        <title>Luteimonas soily sp. nov., a novel bacterium isolated from the soil.</title>
        <authorList>
            <person name="Zhang X."/>
        </authorList>
    </citation>
    <scope>NUCLEOTIDE SEQUENCE [LARGE SCALE GENOMIC DNA]</scope>
    <source>
        <strain evidence="2 3">50</strain>
    </source>
</reference>
<dbReference type="InterPro" id="IPR009061">
    <property type="entry name" value="DNA-bd_dom_put_sf"/>
</dbReference>
<comment type="caution">
    <text evidence="2">The sequence shown here is derived from an EMBL/GenBank/DDBJ whole genome shotgun (WGS) entry which is preliminary data.</text>
</comment>
<dbReference type="RefSeq" id="WP_243319187.1">
    <property type="nucleotide sequence ID" value="NZ_JALGCL010000001.1"/>
</dbReference>
<dbReference type="InterPro" id="IPR041657">
    <property type="entry name" value="HTH_17"/>
</dbReference>
<protein>
    <submittedName>
        <fullName evidence="2">Helix-turn-helix domain-containing protein</fullName>
    </submittedName>
</protein>
<accession>A0ABT0A1Y0</accession>
<evidence type="ECO:0000259" key="1">
    <source>
        <dbReference type="Pfam" id="PF12728"/>
    </source>
</evidence>
<sequence>MENETPNLVRDYLSKDAAAAALGIHPFTLKRWRMRGYGPQCVKVGGRLRYRQSDIQAWLESLGREQQGASQ</sequence>